<name>A0A1H0TNM9_9HYPH</name>
<accession>A0A1H0TNM9</accession>
<evidence type="ECO:0000313" key="2">
    <source>
        <dbReference type="EMBL" id="SDP55652.1"/>
    </source>
</evidence>
<organism evidence="2 3">
    <name type="scientific">Filomicrobium insigne</name>
    <dbReference type="NCBI Taxonomy" id="418854"/>
    <lineage>
        <taxon>Bacteria</taxon>
        <taxon>Pseudomonadati</taxon>
        <taxon>Pseudomonadota</taxon>
        <taxon>Alphaproteobacteria</taxon>
        <taxon>Hyphomicrobiales</taxon>
        <taxon>Hyphomicrobiaceae</taxon>
        <taxon>Filomicrobium</taxon>
    </lineage>
</organism>
<reference evidence="2 3" key="1">
    <citation type="submission" date="2016-10" db="EMBL/GenBank/DDBJ databases">
        <authorList>
            <person name="Varghese N."/>
            <person name="Submissions S."/>
        </authorList>
    </citation>
    <scope>NUCLEOTIDE SEQUENCE [LARGE SCALE GENOMIC DNA]</scope>
    <source>
        <strain evidence="2 3">CGMCC 1.6497</strain>
    </source>
</reference>
<sequence>MQIWKSTLVLACAATLPIFAAATPAAAKIRCDGAYQIVNGSLIATPYCGDNYLASVAQSYGSRVSARAIRNNPSKKEEVCRLVGHDTRVQDICAPYTNFGDHGRRR</sequence>
<dbReference type="EMBL" id="FNJC01000005">
    <property type="protein sequence ID" value="SDP55652.1"/>
    <property type="molecule type" value="Genomic_DNA"/>
</dbReference>
<proteinExistence type="predicted"/>
<dbReference type="RefSeq" id="WP_090230364.1">
    <property type="nucleotide sequence ID" value="NZ_FNJC01000005.1"/>
</dbReference>
<feature type="signal peptide" evidence="1">
    <location>
        <begin position="1"/>
        <end position="20"/>
    </location>
</feature>
<gene>
    <name evidence="2" type="ORF">SAMN04488061_3302</name>
</gene>
<protein>
    <recommendedName>
        <fullName evidence="4">LysM domain-containing protein</fullName>
    </recommendedName>
</protein>
<keyword evidence="3" id="KW-1185">Reference proteome</keyword>
<keyword evidence="1" id="KW-0732">Signal</keyword>
<evidence type="ECO:0000313" key="3">
    <source>
        <dbReference type="Proteomes" id="UP000198795"/>
    </source>
</evidence>
<feature type="chain" id="PRO_5046332940" description="LysM domain-containing protein" evidence="1">
    <location>
        <begin position="21"/>
        <end position="106"/>
    </location>
</feature>
<dbReference type="Proteomes" id="UP000198795">
    <property type="component" value="Unassembled WGS sequence"/>
</dbReference>
<evidence type="ECO:0000256" key="1">
    <source>
        <dbReference type="SAM" id="SignalP"/>
    </source>
</evidence>
<comment type="caution">
    <text evidence="2">The sequence shown here is derived from an EMBL/GenBank/DDBJ whole genome shotgun (WGS) entry which is preliminary data.</text>
</comment>
<evidence type="ECO:0008006" key="4">
    <source>
        <dbReference type="Google" id="ProtNLM"/>
    </source>
</evidence>